<gene>
    <name evidence="2" type="ORF">PR002_g4170</name>
</gene>
<evidence type="ECO:0000256" key="1">
    <source>
        <dbReference type="SAM" id="SignalP"/>
    </source>
</evidence>
<dbReference type="EMBL" id="QXFU01000159">
    <property type="protein sequence ID" value="KAE9041942.1"/>
    <property type="molecule type" value="Genomic_DNA"/>
</dbReference>
<protein>
    <submittedName>
        <fullName evidence="2">Uncharacterized protein</fullName>
    </submittedName>
</protein>
<feature type="chain" id="PRO_5025510542" evidence="1">
    <location>
        <begin position="23"/>
        <end position="89"/>
    </location>
</feature>
<keyword evidence="1" id="KW-0732">Signal</keyword>
<dbReference type="AlphaFoldDB" id="A0A6A3NK17"/>
<dbReference type="OrthoDB" id="10340094at2759"/>
<evidence type="ECO:0000313" key="2">
    <source>
        <dbReference type="EMBL" id="KAE9041942.1"/>
    </source>
</evidence>
<comment type="caution">
    <text evidence="2">The sequence shown here is derived from an EMBL/GenBank/DDBJ whole genome shotgun (WGS) entry which is preliminary data.</text>
</comment>
<organism evidence="2 3">
    <name type="scientific">Phytophthora rubi</name>
    <dbReference type="NCBI Taxonomy" id="129364"/>
    <lineage>
        <taxon>Eukaryota</taxon>
        <taxon>Sar</taxon>
        <taxon>Stramenopiles</taxon>
        <taxon>Oomycota</taxon>
        <taxon>Peronosporomycetes</taxon>
        <taxon>Peronosporales</taxon>
        <taxon>Peronosporaceae</taxon>
        <taxon>Phytophthora</taxon>
    </lineage>
</organism>
<evidence type="ECO:0000313" key="3">
    <source>
        <dbReference type="Proteomes" id="UP000435112"/>
    </source>
</evidence>
<dbReference type="Proteomes" id="UP000435112">
    <property type="component" value="Unassembled WGS sequence"/>
</dbReference>
<proteinExistence type="predicted"/>
<accession>A0A6A3NK17</accession>
<name>A0A6A3NK17_9STRA</name>
<sequence length="89" mass="8715">MNSESAVSAMSLSRALCALGAASPANVCGATANSGMTAFTIATVNDNGVAATAVNCYWTTANACVSVGSTATAVAASLFTKTVGFTQIQ</sequence>
<reference evidence="2 3" key="1">
    <citation type="submission" date="2018-09" db="EMBL/GenBank/DDBJ databases">
        <title>Genomic investigation of the strawberry pathogen Phytophthora fragariae indicates pathogenicity is determined by transcriptional variation in three key races.</title>
        <authorList>
            <person name="Adams T.M."/>
            <person name="Armitage A.D."/>
            <person name="Sobczyk M.K."/>
            <person name="Bates H.J."/>
            <person name="Dunwell J.M."/>
            <person name="Nellist C.F."/>
            <person name="Harrison R.J."/>
        </authorList>
    </citation>
    <scope>NUCLEOTIDE SEQUENCE [LARGE SCALE GENOMIC DNA]</scope>
    <source>
        <strain evidence="2 3">SCRP324</strain>
    </source>
</reference>
<feature type="signal peptide" evidence="1">
    <location>
        <begin position="1"/>
        <end position="22"/>
    </location>
</feature>